<dbReference type="OrthoDB" id="121265at2"/>
<evidence type="ECO:0000313" key="2">
    <source>
        <dbReference type="Proteomes" id="UP000292958"/>
    </source>
</evidence>
<dbReference type="AlphaFoldDB" id="A0A4Q7YUV5"/>
<dbReference type="EMBL" id="SHKW01000001">
    <property type="protein sequence ID" value="RZU40891.1"/>
    <property type="molecule type" value="Genomic_DNA"/>
</dbReference>
<dbReference type="Proteomes" id="UP000292958">
    <property type="component" value="Unassembled WGS sequence"/>
</dbReference>
<name>A0A4Q7YUV5_9BACT</name>
<keyword evidence="2" id="KW-1185">Reference proteome</keyword>
<protein>
    <submittedName>
        <fullName evidence="1">Uncharacterized protein</fullName>
    </submittedName>
</protein>
<dbReference type="RefSeq" id="WP_130418897.1">
    <property type="nucleotide sequence ID" value="NZ_SHKW01000001.1"/>
</dbReference>
<sequence length="136" mass="14681">MTTEIDGAHARVALHAGKPIFYVHFMDDPGGDSSDASFGNWAIVRAKINKDRRVLAQVNFTQLTGNAKRSDAQVDATVEKVSDGWLKITPKEPLSAGEYALQPVPKVANTFSTVVFDFTLDPNAPNSPEARSAPTP</sequence>
<gene>
    <name evidence="1" type="ORF">BDD14_2379</name>
</gene>
<evidence type="ECO:0000313" key="1">
    <source>
        <dbReference type="EMBL" id="RZU40891.1"/>
    </source>
</evidence>
<reference evidence="1 2" key="1">
    <citation type="submission" date="2019-02" db="EMBL/GenBank/DDBJ databases">
        <title>Genomic Encyclopedia of Archaeal and Bacterial Type Strains, Phase II (KMG-II): from individual species to whole genera.</title>
        <authorList>
            <person name="Goeker M."/>
        </authorList>
    </citation>
    <scope>NUCLEOTIDE SEQUENCE [LARGE SCALE GENOMIC DNA]</scope>
    <source>
        <strain evidence="1 2">DSM 18101</strain>
    </source>
</reference>
<accession>A0A4Q7YUV5</accession>
<comment type="caution">
    <text evidence="1">The sequence shown here is derived from an EMBL/GenBank/DDBJ whole genome shotgun (WGS) entry which is preliminary data.</text>
</comment>
<organism evidence="1 2">
    <name type="scientific">Edaphobacter modestus</name>
    <dbReference type="NCBI Taxonomy" id="388466"/>
    <lineage>
        <taxon>Bacteria</taxon>
        <taxon>Pseudomonadati</taxon>
        <taxon>Acidobacteriota</taxon>
        <taxon>Terriglobia</taxon>
        <taxon>Terriglobales</taxon>
        <taxon>Acidobacteriaceae</taxon>
        <taxon>Edaphobacter</taxon>
    </lineage>
</organism>
<proteinExistence type="predicted"/>